<dbReference type="SUPFAM" id="SSF51556">
    <property type="entry name" value="Metallo-dependent hydrolases"/>
    <property type="match status" value="1"/>
</dbReference>
<dbReference type="OrthoDB" id="3501663at2759"/>
<dbReference type="CDD" id="cd01300">
    <property type="entry name" value="YtcJ_like"/>
    <property type="match status" value="1"/>
</dbReference>
<dbReference type="GeneID" id="105057613"/>
<dbReference type="Gene3D" id="3.10.310.70">
    <property type="match status" value="1"/>
</dbReference>
<proteinExistence type="predicted"/>
<dbReference type="InterPro" id="IPR033932">
    <property type="entry name" value="YtcJ-like"/>
</dbReference>
<protein>
    <submittedName>
        <fullName evidence="3">Protein LONG AFTER FAR-RED 3 isoform X1</fullName>
    </submittedName>
</protein>
<dbReference type="AlphaFoldDB" id="A0A6J0PQX4"/>
<reference evidence="3" key="1">
    <citation type="submission" date="2025-08" db="UniProtKB">
        <authorList>
            <consortium name="RefSeq"/>
        </authorList>
    </citation>
    <scope>IDENTIFICATION</scope>
</reference>
<dbReference type="InterPro" id="IPR032466">
    <property type="entry name" value="Metal_Hydrolase"/>
</dbReference>
<name>A0A6J0PQX4_ELAGV</name>
<dbReference type="FunFam" id="3.10.310.70:FF:000002">
    <property type="entry name" value="LAF3/LAF3 ISF1/LAF3 ISF2"/>
    <property type="match status" value="1"/>
</dbReference>
<dbReference type="SUPFAM" id="SSF51338">
    <property type="entry name" value="Composite domain of metallo-dependent hydrolases"/>
    <property type="match status" value="1"/>
</dbReference>
<dbReference type="Gene3D" id="3.20.20.140">
    <property type="entry name" value="Metal-dependent hydrolases"/>
    <property type="match status" value="2"/>
</dbReference>
<dbReference type="PANTHER" id="PTHR22642">
    <property type="entry name" value="IMIDAZOLONEPROPIONASE"/>
    <property type="match status" value="1"/>
</dbReference>
<feature type="domain" description="Amidohydrolase 3" evidence="1">
    <location>
        <begin position="87"/>
        <end position="609"/>
    </location>
</feature>
<evidence type="ECO:0000313" key="2">
    <source>
        <dbReference type="Proteomes" id="UP000504607"/>
    </source>
</evidence>
<dbReference type="RefSeq" id="XP_019710184.1">
    <property type="nucleotide sequence ID" value="XM_019854625.2"/>
</dbReference>
<dbReference type="GO" id="GO:0016810">
    <property type="term" value="F:hydrolase activity, acting on carbon-nitrogen (but not peptide) bonds"/>
    <property type="evidence" value="ECO:0007669"/>
    <property type="project" value="InterPro"/>
</dbReference>
<dbReference type="InParanoid" id="A0A6J0PQX4"/>
<dbReference type="Gene3D" id="2.30.40.10">
    <property type="entry name" value="Urease, subunit C, domain 1"/>
    <property type="match status" value="2"/>
</dbReference>
<evidence type="ECO:0000259" key="1">
    <source>
        <dbReference type="Pfam" id="PF07969"/>
    </source>
</evidence>
<sequence>MGKNLLTFLSAAGVALLAILLLPALNPSRSLWKWRRTSADLVVMNATIYTSDPSFPFAEAMAIRNGRILRVGNYSSVKDPVGYGTRELNLNGKVVMPGFIDSHVHFISGGLQMGRVELRGVKSQDSFAKKVKEAVKDKVPGEWVLGGGWNNDLWGGDLPCTSWINDISSNNPVWLSRMDGHMGLANSLALKIAGITNDTHDPVGGTIVKTNDGEPTGLLVDSAMKLIQAVIPEVSILERREAMVRASKYALMRGVTTIIDFGRYFPGASVDHVWQDLSDVYKWADSAGKMLIRVCLFFPIQTWSQVVDLFQERGRELSQWIYLGGVKAFADGSLGSNSALFYEPYEDDPDNYGLQVTDIDWLLNATLESDKSRVQVAIHAIGDKANDMVLDMFDSVVSFNGMRDRRFRIEHAQHLAQGTTTRFGQQKVIASVQPDHLLYDADSAEKKLGAFRAQKSSYLFRSLLAGDALLAFGSDWPVSINNRFLDLQLLVFFCTTYNALIAVEFYFNDKLFMQVVDIYPLEGIKTAMSRVPPGWDTAWIPSERIALDDALKAHTISAAYACFLDHDLGSLSAGKYADFVVLPADSWDEFSNDLPSSVLATYVNGVQAYP</sequence>
<organism evidence="2 3">
    <name type="scientific">Elaeis guineensis var. tenera</name>
    <name type="common">Oil palm</name>
    <dbReference type="NCBI Taxonomy" id="51953"/>
    <lineage>
        <taxon>Eukaryota</taxon>
        <taxon>Viridiplantae</taxon>
        <taxon>Streptophyta</taxon>
        <taxon>Embryophyta</taxon>
        <taxon>Tracheophyta</taxon>
        <taxon>Spermatophyta</taxon>
        <taxon>Magnoliopsida</taxon>
        <taxon>Liliopsida</taxon>
        <taxon>Arecaceae</taxon>
        <taxon>Arecoideae</taxon>
        <taxon>Cocoseae</taxon>
        <taxon>Elaeidinae</taxon>
        <taxon>Elaeis</taxon>
    </lineage>
</organism>
<keyword evidence="2" id="KW-1185">Reference proteome</keyword>
<evidence type="ECO:0000313" key="3">
    <source>
        <dbReference type="RefSeq" id="XP_019710184.1"/>
    </source>
</evidence>
<gene>
    <name evidence="3" type="primary">LOC105057613</name>
</gene>
<dbReference type="Pfam" id="PF07969">
    <property type="entry name" value="Amidohydro_3"/>
    <property type="match status" value="1"/>
</dbReference>
<dbReference type="InterPro" id="IPR013108">
    <property type="entry name" value="Amidohydro_3"/>
</dbReference>
<accession>A0A6J0PQX4</accession>
<dbReference type="Proteomes" id="UP000504607">
    <property type="component" value="Chromosome 14"/>
</dbReference>
<dbReference type="FunCoup" id="A0A6J0PQX4">
    <property type="interactions" value="149"/>
</dbReference>
<dbReference type="InterPro" id="IPR011059">
    <property type="entry name" value="Metal-dep_hydrolase_composite"/>
</dbReference>
<dbReference type="PANTHER" id="PTHR22642:SF2">
    <property type="entry name" value="PROTEIN LONG AFTER FAR-RED 3"/>
    <property type="match status" value="1"/>
</dbReference>